<dbReference type="GO" id="GO:0016757">
    <property type="term" value="F:glycosyltransferase activity"/>
    <property type="evidence" value="ECO:0007669"/>
    <property type="project" value="UniProtKB-KW"/>
</dbReference>
<dbReference type="Pfam" id="PF00534">
    <property type="entry name" value="Glycos_transf_1"/>
    <property type="match status" value="1"/>
</dbReference>
<dbReference type="RefSeq" id="WP_380537618.1">
    <property type="nucleotide sequence ID" value="NZ_JBHFAB010000014.1"/>
</dbReference>
<keyword evidence="6" id="KW-1185">Reference proteome</keyword>
<evidence type="ECO:0000259" key="4">
    <source>
        <dbReference type="Pfam" id="PF13579"/>
    </source>
</evidence>
<proteinExistence type="predicted"/>
<evidence type="ECO:0000256" key="1">
    <source>
        <dbReference type="ARBA" id="ARBA00022676"/>
    </source>
</evidence>
<dbReference type="Gene3D" id="3.40.50.2000">
    <property type="entry name" value="Glycogen Phosphorylase B"/>
    <property type="match status" value="2"/>
</dbReference>
<reference evidence="5 6" key="1">
    <citation type="submission" date="2024-09" db="EMBL/GenBank/DDBJ databases">
        <authorList>
            <person name="Lee S.D."/>
        </authorList>
    </citation>
    <scope>NUCLEOTIDE SEQUENCE [LARGE SCALE GENOMIC DNA]</scope>
    <source>
        <strain evidence="5 6">N8-3</strain>
    </source>
</reference>
<dbReference type="PANTHER" id="PTHR45947">
    <property type="entry name" value="SULFOQUINOVOSYL TRANSFERASE SQD2"/>
    <property type="match status" value="1"/>
</dbReference>
<dbReference type="SUPFAM" id="SSF53756">
    <property type="entry name" value="UDP-Glycosyltransferase/glycogen phosphorylase"/>
    <property type="match status" value="1"/>
</dbReference>
<dbReference type="InterPro" id="IPR028098">
    <property type="entry name" value="Glyco_trans_4-like_N"/>
</dbReference>
<gene>
    <name evidence="5" type="ORF">ACEZDE_19605</name>
</gene>
<feature type="domain" description="Glycosyl transferase family 1" evidence="3">
    <location>
        <begin position="202"/>
        <end position="353"/>
    </location>
</feature>
<dbReference type="PANTHER" id="PTHR45947:SF3">
    <property type="entry name" value="SULFOQUINOVOSYL TRANSFERASE SQD2"/>
    <property type="match status" value="1"/>
</dbReference>
<keyword evidence="1 5" id="KW-0328">Glycosyltransferase</keyword>
<organism evidence="5 6">
    <name type="scientific">Streptacidiphilus cavernicola</name>
    <dbReference type="NCBI Taxonomy" id="3342716"/>
    <lineage>
        <taxon>Bacteria</taxon>
        <taxon>Bacillati</taxon>
        <taxon>Actinomycetota</taxon>
        <taxon>Actinomycetes</taxon>
        <taxon>Kitasatosporales</taxon>
        <taxon>Streptomycetaceae</taxon>
        <taxon>Streptacidiphilus</taxon>
    </lineage>
</organism>
<dbReference type="Proteomes" id="UP001592531">
    <property type="component" value="Unassembled WGS sequence"/>
</dbReference>
<comment type="caution">
    <text evidence="5">The sequence shown here is derived from an EMBL/GenBank/DDBJ whole genome shotgun (WGS) entry which is preliminary data.</text>
</comment>
<evidence type="ECO:0000256" key="2">
    <source>
        <dbReference type="ARBA" id="ARBA00022679"/>
    </source>
</evidence>
<dbReference type="InterPro" id="IPR001296">
    <property type="entry name" value="Glyco_trans_1"/>
</dbReference>
<keyword evidence="2 5" id="KW-0808">Transferase</keyword>
<feature type="domain" description="Glycosyltransferase subfamily 4-like N-terminal" evidence="4">
    <location>
        <begin position="18"/>
        <end position="173"/>
    </location>
</feature>
<evidence type="ECO:0000313" key="6">
    <source>
        <dbReference type="Proteomes" id="UP001592531"/>
    </source>
</evidence>
<evidence type="ECO:0000259" key="3">
    <source>
        <dbReference type="Pfam" id="PF00534"/>
    </source>
</evidence>
<accession>A0ABV6VYS0</accession>
<dbReference type="EMBL" id="JBHFAB010000014">
    <property type="protein sequence ID" value="MFC1418823.1"/>
    <property type="molecule type" value="Genomic_DNA"/>
</dbReference>
<evidence type="ECO:0000313" key="5">
    <source>
        <dbReference type="EMBL" id="MFC1418823.1"/>
    </source>
</evidence>
<dbReference type="EC" id="2.4.-.-" evidence="5"/>
<name>A0ABV6VYS0_9ACTN</name>
<sequence length="417" mass="43611">MNRLRIVRVANFVTPVSGGLRTALRHLGAGYLDAGHHPVLIVPGPAADDRETEQGRVITLPGRLLPGTGGYRVLLDRQRVADVLARVHPDRLEVSDRSTLRWTGDWARRRGVPAAMVSHESLDGLLRAWGLPETLARRASDRLNAATARDYQAVICTTDWAAAEFHRVGARNVVHAPLGVDLARFHPHRQNAATRAHYAGPGEVLLVMCSRLSPEKRPERALDALAELRRRGVPAVLVVAGEGPLRSRLAARAGVEGLPVRLVGHLASPAALSELLAAADVVLAPGPIETFGLAALEALASGTPVVVSASSALPRLVGPAGEAAADHGPAFADGVQRLLARPEAERRAAARSRAERYSWEHAVTRFLAAHRVPGTVAEAGPADPPLPSGLPAGGALTAAGVTAGAVSSAGMSDGVGS</sequence>
<dbReference type="Pfam" id="PF13579">
    <property type="entry name" value="Glyco_trans_4_4"/>
    <property type="match status" value="1"/>
</dbReference>
<dbReference type="InterPro" id="IPR050194">
    <property type="entry name" value="Glycosyltransferase_grp1"/>
</dbReference>
<protein>
    <submittedName>
        <fullName evidence="5">Glycosyltransferase</fullName>
        <ecNumber evidence="5">2.4.-.-</ecNumber>
    </submittedName>
</protein>